<evidence type="ECO:0000313" key="2">
    <source>
        <dbReference type="EMBL" id="MBS7526057.1"/>
    </source>
</evidence>
<dbReference type="PANTHER" id="PTHR10885:SF0">
    <property type="entry name" value="ISOPENTENYL-DIPHOSPHATE DELTA-ISOMERASE"/>
    <property type="match status" value="1"/>
</dbReference>
<comment type="caution">
    <text evidence="2">The sequence shown here is derived from an EMBL/GenBank/DDBJ whole genome shotgun (WGS) entry which is preliminary data.</text>
</comment>
<accession>A0ABS5PMG7</accession>
<dbReference type="EMBL" id="JAHBCL010000007">
    <property type="protein sequence ID" value="MBS7526057.1"/>
    <property type="molecule type" value="Genomic_DNA"/>
</dbReference>
<reference evidence="2 3" key="1">
    <citation type="submission" date="2021-05" db="EMBL/GenBank/DDBJ databases">
        <title>Fusibacter ferrireducens sp. nov., an anaerobic, sulfur- and Fe-reducing bacterium isolated from the mangrove sediment.</title>
        <authorList>
            <person name="Qiu D."/>
        </authorList>
    </citation>
    <scope>NUCLEOTIDE SEQUENCE [LARGE SCALE GENOMIC DNA]</scope>
    <source>
        <strain evidence="2 3">DSM 12116</strain>
    </source>
</reference>
<dbReference type="InterPro" id="IPR000086">
    <property type="entry name" value="NUDIX_hydrolase_dom"/>
</dbReference>
<proteinExistence type="predicted"/>
<protein>
    <submittedName>
        <fullName evidence="2">NUDIX domain-containing protein</fullName>
    </submittedName>
</protein>
<gene>
    <name evidence="2" type="ORF">KHM83_05170</name>
</gene>
<dbReference type="RefSeq" id="WP_213235843.1">
    <property type="nucleotide sequence ID" value="NZ_JAHBCL010000007.1"/>
</dbReference>
<keyword evidence="3" id="KW-1185">Reference proteome</keyword>
<evidence type="ECO:0000313" key="3">
    <source>
        <dbReference type="Proteomes" id="UP000746471"/>
    </source>
</evidence>
<dbReference type="CDD" id="cd04692">
    <property type="entry name" value="NUDIX_Hydrolase"/>
    <property type="match status" value="1"/>
</dbReference>
<name>A0ABS5PMG7_9FIRM</name>
<dbReference type="Gene3D" id="3.90.79.10">
    <property type="entry name" value="Nucleoside Triphosphate Pyrophosphohydrolase"/>
    <property type="match status" value="1"/>
</dbReference>
<feature type="domain" description="Nudix hydrolase" evidence="1">
    <location>
        <begin position="45"/>
        <end position="149"/>
    </location>
</feature>
<evidence type="ECO:0000259" key="1">
    <source>
        <dbReference type="Pfam" id="PF00293"/>
    </source>
</evidence>
<dbReference type="Pfam" id="PF00293">
    <property type="entry name" value="NUDIX"/>
    <property type="match status" value="1"/>
</dbReference>
<organism evidence="2 3">
    <name type="scientific">Fusibacter paucivorans</name>
    <dbReference type="NCBI Taxonomy" id="76009"/>
    <lineage>
        <taxon>Bacteria</taxon>
        <taxon>Bacillati</taxon>
        <taxon>Bacillota</taxon>
        <taxon>Clostridia</taxon>
        <taxon>Eubacteriales</taxon>
        <taxon>Eubacteriales Family XII. Incertae Sedis</taxon>
        <taxon>Fusibacter</taxon>
    </lineage>
</organism>
<dbReference type="SUPFAM" id="SSF55811">
    <property type="entry name" value="Nudix"/>
    <property type="match status" value="1"/>
</dbReference>
<dbReference type="PANTHER" id="PTHR10885">
    <property type="entry name" value="ISOPENTENYL-DIPHOSPHATE DELTA-ISOMERASE"/>
    <property type="match status" value="1"/>
</dbReference>
<dbReference type="Proteomes" id="UP000746471">
    <property type="component" value="Unassembled WGS sequence"/>
</dbReference>
<dbReference type="InterPro" id="IPR015797">
    <property type="entry name" value="NUDIX_hydrolase-like_dom_sf"/>
</dbReference>
<sequence>MTNQNDNSINDSADEKLAIYDAAHQRIGIKRRQDVHRDGDRHYVMHCWVYVKSKDALVIQKRSPLKRFGGGQYDVSCAGHYSADEDFTATRELFEELGIEVKYEQLAHVFDFEETFFYDGMVDREIARVHLLIWHDAVFAPVITEEVERILLVKRLDFIALMKKQVSTIQNIDTGDAVTMNRSTFVQRNPRYFQRICEMLMQMEVD</sequence>